<dbReference type="CDD" id="cd23766">
    <property type="entry name" value="IQCG"/>
    <property type="match status" value="1"/>
</dbReference>
<dbReference type="FunFam" id="3.30.2160.10:FF:000002">
    <property type="entry name" value="Putative Ubiquitin-protein ligase E3C"/>
    <property type="match status" value="1"/>
</dbReference>
<evidence type="ECO:0000256" key="6">
    <source>
        <dbReference type="PROSITE-ProRule" id="PRU00104"/>
    </source>
</evidence>
<dbReference type="GO" id="GO:0061630">
    <property type="term" value="F:ubiquitin protein ligase activity"/>
    <property type="evidence" value="ECO:0007669"/>
    <property type="project" value="UniProtKB-EC"/>
</dbReference>
<sequence length="1013" mass="114602">MLPVFGDNRRREINLGGSSSATSQAAILNQARARRIEREAIRKRQESAVTIQAWWRGISVARRVRQQLREQFTGDVTGLTGLRCLVLIGKDDDVLDRWATEVLSEGSLFSLAGGADREHWLVLMRQVTFLLLRSVSDRPRSERAVSCLQVLCTLFNSTSAVEATGSSGNQLTLSITEYAVQHEFYQHLSRSIQSIGPETKNALTLPYLVELMYRPLITLERLSQTFLQCFQSFIIYILTIPLLPNRIPLSALTALSSKLPLSSLSVLSTSIAALTSEIPLSSHVHLIANLYAFTSPRYATLPLPSLKTYLQLMTASLSVLPVHALDPPSDVRPPNSSWADDSDSETHEPQVTVVASFSQVQKLPQLDARTQKRLQTLPSPTHLNALLKAAQQHRDALPDLVAWLVSLWTIWPTRRDKILSTLLLYGGGGLVREIWRDYVRSSPLGKEGNMSSLMGLSSNYPLLWIHTDDIQDPSLASAWPPLLLLTDMYTQSLLTMGDDEFFSNSRTSLTLDELVVFSRTLFNIAFTLYWRYDQTKLQDGTVPGLSVRWEGVRDKITKCLQAIHARDSRKPFMPEDHWHVSSQIDMNSFVDVAVFEEQQLDESSAPRAMTKRQLSYHSPRLGVLNNIPFAIPFETRVLIFRRFVQSDKRTRGDDGRGRIDVSIRRGHIAQDGYDRLADVDLRARIHITFIDQFGEPEAGIDGGGVFKEFFTSLCKEVFDTDRGLWLENKRNEIYPNPHSYATEPHSLSWYRFIGRILGKALYKGILIDVAFAGFFLAKWLDKQSFLDDLASLDPDLYQGLIFLKNYTGNVDDLALNFTIATEDFGVAKAVELIPDGSNVPVTRENRLQYIYLTSHYRLSKQIKLQSEAFFEGLSDMIDPKWLRMFNQQELQILLGGVNAPVDVQDLRAHTQYGGLYGDDEPTIQMFWKVLEDFDPEQRRMFLRFVTSCSRPPLLGFKQLNPLFAIRDAGSDEHRLPTASTCVNLLKMPRYQSERVLRDKLLQAISSGAGFDLS</sequence>
<comment type="catalytic activity">
    <reaction evidence="1">
        <text>S-ubiquitinyl-[E2 ubiquitin-conjugating enzyme]-L-cysteine + [acceptor protein]-L-lysine = [E2 ubiquitin-conjugating enzyme]-L-cysteine + N(6)-ubiquitinyl-[acceptor protein]-L-lysine.</text>
        <dbReference type="EC" id="2.3.2.26"/>
    </reaction>
</comment>
<dbReference type="Gene3D" id="3.90.1750.10">
    <property type="entry name" value="Hect, E3 ligase catalytic domains"/>
    <property type="match status" value="1"/>
</dbReference>
<dbReference type="PANTHER" id="PTHR45700">
    <property type="entry name" value="UBIQUITIN-PROTEIN LIGASE E3C"/>
    <property type="match status" value="1"/>
</dbReference>
<reference evidence="8 9" key="1">
    <citation type="submission" date="2016-03" db="EMBL/GenBank/DDBJ databases">
        <title>Comparative genomics of the ectomycorrhizal sister species Rhizopogon vinicolor and Rhizopogon vesiculosus (Basidiomycota: Boletales) reveals a divergence of the mating type B locus.</title>
        <authorList>
            <person name="Mujic A.B."/>
            <person name="Kuo A."/>
            <person name="Tritt A."/>
            <person name="Lipzen A."/>
            <person name="Chen C."/>
            <person name="Johnson J."/>
            <person name="Sharma A."/>
            <person name="Barry K."/>
            <person name="Grigoriev I.V."/>
            <person name="Spatafora J.W."/>
        </authorList>
    </citation>
    <scope>NUCLEOTIDE SEQUENCE [LARGE SCALE GENOMIC DNA]</scope>
    <source>
        <strain evidence="8 9">AM-OR11-056</strain>
    </source>
</reference>
<name>A0A1J8QW01_9AGAM</name>
<evidence type="ECO:0000256" key="1">
    <source>
        <dbReference type="ARBA" id="ARBA00000885"/>
    </source>
</evidence>
<organism evidence="8 9">
    <name type="scientific">Rhizopogon vesiculosus</name>
    <dbReference type="NCBI Taxonomy" id="180088"/>
    <lineage>
        <taxon>Eukaryota</taxon>
        <taxon>Fungi</taxon>
        <taxon>Dikarya</taxon>
        <taxon>Basidiomycota</taxon>
        <taxon>Agaricomycotina</taxon>
        <taxon>Agaricomycetes</taxon>
        <taxon>Agaricomycetidae</taxon>
        <taxon>Boletales</taxon>
        <taxon>Suillineae</taxon>
        <taxon>Rhizopogonaceae</taxon>
        <taxon>Rhizopogon</taxon>
    </lineage>
</organism>
<keyword evidence="4" id="KW-0808">Transferase</keyword>
<dbReference type="InterPro" id="IPR000569">
    <property type="entry name" value="HECT_dom"/>
</dbReference>
<dbReference type="GO" id="GO:0000209">
    <property type="term" value="P:protein polyubiquitination"/>
    <property type="evidence" value="ECO:0007669"/>
    <property type="project" value="InterPro"/>
</dbReference>
<proteinExistence type="predicted"/>
<dbReference type="EMBL" id="LVVM01004050">
    <property type="protein sequence ID" value="OJA13682.1"/>
    <property type="molecule type" value="Genomic_DNA"/>
</dbReference>
<dbReference type="Proteomes" id="UP000183567">
    <property type="component" value="Unassembled WGS sequence"/>
</dbReference>
<comment type="caution">
    <text evidence="8">The sequence shown here is derived from an EMBL/GenBank/DDBJ whole genome shotgun (WGS) entry which is preliminary data.</text>
</comment>
<evidence type="ECO:0000256" key="3">
    <source>
        <dbReference type="ARBA" id="ARBA00012485"/>
    </source>
</evidence>
<dbReference type="GO" id="GO:0006511">
    <property type="term" value="P:ubiquitin-dependent protein catabolic process"/>
    <property type="evidence" value="ECO:0007669"/>
    <property type="project" value="TreeGrafter"/>
</dbReference>
<protein>
    <recommendedName>
        <fullName evidence="3">HECT-type E3 ubiquitin transferase</fullName>
        <ecNumber evidence="3">2.3.2.26</ecNumber>
    </recommendedName>
</protein>
<feature type="domain" description="HECT" evidence="7">
    <location>
        <begin position="677"/>
        <end position="1013"/>
    </location>
</feature>
<keyword evidence="9" id="KW-1185">Reference proteome</keyword>
<feature type="active site" description="Glycyl thioester intermediate" evidence="6">
    <location>
        <position position="981"/>
    </location>
</feature>
<dbReference type="STRING" id="180088.A0A1J8QW01"/>
<dbReference type="Gene3D" id="3.30.2160.10">
    <property type="entry name" value="Hect, E3 ligase catalytic domain"/>
    <property type="match status" value="1"/>
</dbReference>
<keyword evidence="5 6" id="KW-0833">Ubl conjugation pathway</keyword>
<dbReference type="PROSITE" id="PS50096">
    <property type="entry name" value="IQ"/>
    <property type="match status" value="1"/>
</dbReference>
<dbReference type="EC" id="2.3.2.26" evidence="3"/>
<dbReference type="OrthoDB" id="8068875at2759"/>
<dbReference type="SUPFAM" id="SSF56204">
    <property type="entry name" value="Hect, E3 ligase catalytic domain"/>
    <property type="match status" value="1"/>
</dbReference>
<dbReference type="PROSITE" id="PS50237">
    <property type="entry name" value="HECT"/>
    <property type="match status" value="1"/>
</dbReference>
<evidence type="ECO:0000256" key="2">
    <source>
        <dbReference type="ARBA" id="ARBA00004906"/>
    </source>
</evidence>
<dbReference type="SMART" id="SM00119">
    <property type="entry name" value="HECTc"/>
    <property type="match status" value="1"/>
</dbReference>
<dbReference type="PANTHER" id="PTHR45700:SF2">
    <property type="entry name" value="UBIQUITIN-PROTEIN LIGASE E3C"/>
    <property type="match status" value="1"/>
</dbReference>
<accession>A0A1J8QW01</accession>
<evidence type="ECO:0000313" key="9">
    <source>
        <dbReference type="Proteomes" id="UP000183567"/>
    </source>
</evidence>
<dbReference type="FunFam" id="3.30.2410.10:FF:000017">
    <property type="entry name" value="E3 ubiquitin-protein ligase UPL7"/>
    <property type="match status" value="1"/>
</dbReference>
<gene>
    <name evidence="8" type="ORF">AZE42_05524</name>
</gene>
<evidence type="ECO:0000313" key="8">
    <source>
        <dbReference type="EMBL" id="OJA13682.1"/>
    </source>
</evidence>
<evidence type="ECO:0000256" key="5">
    <source>
        <dbReference type="ARBA" id="ARBA00022786"/>
    </source>
</evidence>
<dbReference type="InterPro" id="IPR035983">
    <property type="entry name" value="Hect_E3_ubiquitin_ligase"/>
</dbReference>
<evidence type="ECO:0000256" key="4">
    <source>
        <dbReference type="ARBA" id="ARBA00022679"/>
    </source>
</evidence>
<comment type="pathway">
    <text evidence="2">Protein modification; protein ubiquitination.</text>
</comment>
<dbReference type="InterPro" id="IPR044611">
    <property type="entry name" value="E3A/B/C-like"/>
</dbReference>
<dbReference type="Pfam" id="PF00632">
    <property type="entry name" value="HECT"/>
    <property type="match status" value="1"/>
</dbReference>
<dbReference type="AlphaFoldDB" id="A0A1J8QW01"/>
<dbReference type="CDD" id="cd00078">
    <property type="entry name" value="HECTc"/>
    <property type="match status" value="1"/>
</dbReference>
<dbReference type="Gene3D" id="3.30.2410.10">
    <property type="entry name" value="Hect, E3 ligase catalytic domain"/>
    <property type="match status" value="1"/>
</dbReference>
<evidence type="ECO:0000259" key="7">
    <source>
        <dbReference type="PROSITE" id="PS50237"/>
    </source>
</evidence>